<dbReference type="CDD" id="cd11073">
    <property type="entry name" value="CYP76-like"/>
    <property type="match status" value="1"/>
</dbReference>
<feature type="binding site" description="axial binding residue" evidence="9">
    <location>
        <position position="462"/>
    </location>
    <ligand>
        <name>heme</name>
        <dbReference type="ChEBI" id="CHEBI:30413"/>
    </ligand>
    <ligandPart>
        <name>Fe</name>
        <dbReference type="ChEBI" id="CHEBI:18248"/>
    </ligandPart>
</feature>
<dbReference type="InterPro" id="IPR002401">
    <property type="entry name" value="Cyt_P450_E_grp-I"/>
</dbReference>
<evidence type="ECO:0000313" key="14">
    <source>
        <dbReference type="Proteomes" id="UP000230069"/>
    </source>
</evidence>
<evidence type="ECO:0000256" key="4">
    <source>
        <dbReference type="ARBA" id="ARBA00022723"/>
    </source>
</evidence>
<dbReference type="PRINTS" id="PR00463">
    <property type="entry name" value="EP450I"/>
</dbReference>
<keyword evidence="3 11" id="KW-0812">Transmembrane</keyword>
<evidence type="ECO:0000313" key="12">
    <source>
        <dbReference type="EMBL" id="PIA24833.1"/>
    </source>
</evidence>
<dbReference type="InterPro" id="IPR036396">
    <property type="entry name" value="Cyt_P450_sf"/>
</dbReference>
<evidence type="ECO:0000256" key="9">
    <source>
        <dbReference type="PIRSR" id="PIRSR602401-1"/>
    </source>
</evidence>
<dbReference type="PANTHER" id="PTHR47951:SF7">
    <property type="entry name" value="FLAVONOID 3',5'-HYDROXYLASE-LIKE ISOFORM X1"/>
    <property type="match status" value="1"/>
</dbReference>
<comment type="cofactor">
    <cofactor evidence="9">
        <name>heme</name>
        <dbReference type="ChEBI" id="CHEBI:30413"/>
    </cofactor>
</comment>
<keyword evidence="7 9" id="KW-0408">Iron</keyword>
<dbReference type="GO" id="GO:0016705">
    <property type="term" value="F:oxidoreductase activity, acting on paired donors, with incorporation or reduction of molecular oxygen"/>
    <property type="evidence" value="ECO:0007669"/>
    <property type="project" value="InterPro"/>
</dbReference>
<evidence type="ECO:0000256" key="2">
    <source>
        <dbReference type="ARBA" id="ARBA00022617"/>
    </source>
</evidence>
<dbReference type="GO" id="GO:0044550">
    <property type="term" value="P:secondary metabolite biosynthetic process"/>
    <property type="evidence" value="ECO:0007669"/>
    <property type="project" value="UniProtKB-ARBA"/>
</dbReference>
<name>A0A2G5E5J1_AQUCA</name>
<dbReference type="AlphaFoldDB" id="A0A2G5E5J1"/>
<keyword evidence="2 9" id="KW-0349">Heme</keyword>
<dbReference type="GO" id="GO:0004497">
    <property type="term" value="F:monooxygenase activity"/>
    <property type="evidence" value="ECO:0007669"/>
    <property type="project" value="UniProtKB-KW"/>
</dbReference>
<dbReference type="Gene3D" id="1.10.630.10">
    <property type="entry name" value="Cytochrome P450"/>
    <property type="match status" value="1"/>
</dbReference>
<evidence type="ECO:0000313" key="13">
    <source>
        <dbReference type="EMBL" id="PIA50817.1"/>
    </source>
</evidence>
<evidence type="ECO:0000256" key="6">
    <source>
        <dbReference type="ARBA" id="ARBA00023002"/>
    </source>
</evidence>
<evidence type="ECO:0000256" key="10">
    <source>
        <dbReference type="RuleBase" id="RU000461"/>
    </source>
</evidence>
<keyword evidence="10" id="KW-0503">Monooxygenase</keyword>
<organism evidence="13 14">
    <name type="scientific">Aquilegia coerulea</name>
    <name type="common">Rocky mountain columbine</name>
    <dbReference type="NCBI Taxonomy" id="218851"/>
    <lineage>
        <taxon>Eukaryota</taxon>
        <taxon>Viridiplantae</taxon>
        <taxon>Streptophyta</taxon>
        <taxon>Embryophyta</taxon>
        <taxon>Tracheophyta</taxon>
        <taxon>Spermatophyta</taxon>
        <taxon>Magnoliopsida</taxon>
        <taxon>Ranunculales</taxon>
        <taxon>Ranunculaceae</taxon>
        <taxon>Thalictroideae</taxon>
        <taxon>Aquilegia</taxon>
    </lineage>
</organism>
<dbReference type="PANTHER" id="PTHR47951">
    <property type="entry name" value="OS08G0547900 PROTEIN"/>
    <property type="match status" value="1"/>
</dbReference>
<reference evidence="13 14" key="1">
    <citation type="submission" date="2017-09" db="EMBL/GenBank/DDBJ databases">
        <title>WGS assembly of Aquilegia coerulea Goldsmith.</title>
        <authorList>
            <person name="Hodges S."/>
            <person name="Kramer E."/>
            <person name="Nordborg M."/>
            <person name="Tomkins J."/>
            <person name="Borevitz J."/>
            <person name="Derieg N."/>
            <person name="Yan J."/>
            <person name="Mihaltcheva S."/>
            <person name="Hayes R.D."/>
            <person name="Rokhsar D."/>
        </authorList>
    </citation>
    <scope>NUCLEOTIDE SEQUENCE [LARGE SCALE GENOMIC DNA]</scope>
    <source>
        <strain evidence="14">cv. Goldsmith</strain>
    </source>
</reference>
<evidence type="ECO:0000256" key="3">
    <source>
        <dbReference type="ARBA" id="ARBA00022692"/>
    </source>
</evidence>
<dbReference type="EMBL" id="KZ305029">
    <property type="protein sequence ID" value="PIA50817.1"/>
    <property type="molecule type" value="Genomic_DNA"/>
</dbReference>
<evidence type="ECO:0000256" key="1">
    <source>
        <dbReference type="ARBA" id="ARBA00004370"/>
    </source>
</evidence>
<proteinExistence type="inferred from homology"/>
<dbReference type="Pfam" id="PF00067">
    <property type="entry name" value="p450"/>
    <property type="match status" value="1"/>
</dbReference>
<dbReference type="PRINTS" id="PR00385">
    <property type="entry name" value="P450"/>
</dbReference>
<keyword evidence="4 9" id="KW-0479">Metal-binding</keyword>
<accession>A0A2G5E5J1</accession>
<dbReference type="FunFam" id="1.10.630.10:FF:000026">
    <property type="entry name" value="Cytochrome P450 82C4"/>
    <property type="match status" value="1"/>
</dbReference>
<dbReference type="GO" id="GO:0016020">
    <property type="term" value="C:membrane"/>
    <property type="evidence" value="ECO:0007669"/>
    <property type="project" value="UniProtKB-SubCell"/>
</dbReference>
<protein>
    <recommendedName>
        <fullName evidence="15">Cytochrome P450</fullName>
    </recommendedName>
</protein>
<evidence type="ECO:0000256" key="8">
    <source>
        <dbReference type="ARBA" id="ARBA00023136"/>
    </source>
</evidence>
<keyword evidence="14" id="KW-1185">Reference proteome</keyword>
<dbReference type="STRING" id="218851.A0A2G5E5J1"/>
<keyword evidence="5 11" id="KW-1133">Transmembrane helix</keyword>
<gene>
    <name evidence="13" type="ORF">AQUCO_01200226v1</name>
    <name evidence="12" type="ORF">AQUCO_20000001v1</name>
</gene>
<sequence>MSKALSWCLETSKDEYRAVLILSLLLIVITWWILKIRSRKEKASLPPGPWGLPIIGNLPFLDPQLHRYFDKLSIKYGPILKVQLGSKLAMVLNSPEIAKEVLKDHDANFADRDVPAAGFVASYGALDIVYAPYGDHWRMMRKVCVRELLSPGRLKALYTVRGREVQEMVNKVHSKIGQSIDIGEHVFLGMFNILTSMMWGNTLEGVERVRVTTNYRKVAKKLVALSAEANISDLFPVLARFDLQGKERRMKEILGWFDQIYEFVINKRRKMESQQDPESKHKDIENQDFLDVLLQLIDQGGQKTQLTITHIKALFLDITLAGTKSTSSTVEWALTELLKQPEIMKRAQEELDQVVGLNNRVEEIHLSKLPYLDAIVKEVFRLYPTAALLIPRVPRESCIIGGYLIPRGSKIFVNVWAMQRDPKYWSDPLEFRPERFLNSTNDWNYDGNDFRYLPFGSGRRICVGIPIAEKMVSYLLASLLHSFNWELPQGTKLDLAEEFGFVLSKKIPLLAVPSPRLLDYKLYD</sequence>
<evidence type="ECO:0008006" key="15">
    <source>
        <dbReference type="Google" id="ProtNLM"/>
    </source>
</evidence>
<dbReference type="InterPro" id="IPR017972">
    <property type="entry name" value="Cyt_P450_CS"/>
</dbReference>
<keyword evidence="6 10" id="KW-0560">Oxidoreductase</keyword>
<dbReference type="EMBL" id="KZ305183">
    <property type="protein sequence ID" value="PIA24833.1"/>
    <property type="molecule type" value="Genomic_DNA"/>
</dbReference>
<dbReference type="InterPro" id="IPR001128">
    <property type="entry name" value="Cyt_P450"/>
</dbReference>
<comment type="subcellular location">
    <subcellularLocation>
        <location evidence="1">Membrane</location>
    </subcellularLocation>
</comment>
<comment type="similarity">
    <text evidence="10">Belongs to the cytochrome P450 family.</text>
</comment>
<dbReference type="OrthoDB" id="2789670at2759"/>
<dbReference type="GO" id="GO:0005506">
    <property type="term" value="F:iron ion binding"/>
    <property type="evidence" value="ECO:0007669"/>
    <property type="project" value="InterPro"/>
</dbReference>
<evidence type="ECO:0000256" key="5">
    <source>
        <dbReference type="ARBA" id="ARBA00022989"/>
    </source>
</evidence>
<dbReference type="PROSITE" id="PS00086">
    <property type="entry name" value="CYTOCHROME_P450"/>
    <property type="match status" value="1"/>
</dbReference>
<evidence type="ECO:0000256" key="7">
    <source>
        <dbReference type="ARBA" id="ARBA00023004"/>
    </source>
</evidence>
<evidence type="ECO:0000256" key="11">
    <source>
        <dbReference type="SAM" id="Phobius"/>
    </source>
</evidence>
<feature type="transmembrane region" description="Helical" evidence="11">
    <location>
        <begin position="16"/>
        <end position="34"/>
    </location>
</feature>
<dbReference type="GO" id="GO:0020037">
    <property type="term" value="F:heme binding"/>
    <property type="evidence" value="ECO:0007669"/>
    <property type="project" value="InterPro"/>
</dbReference>
<dbReference type="SUPFAM" id="SSF48264">
    <property type="entry name" value="Cytochrome P450"/>
    <property type="match status" value="1"/>
</dbReference>
<keyword evidence="8 11" id="KW-0472">Membrane</keyword>
<dbReference type="Proteomes" id="UP000230069">
    <property type="component" value="Unassembled WGS sequence"/>
</dbReference>